<dbReference type="EMBL" id="JBIMPR010000006">
    <property type="protein sequence ID" value="MFH5774450.1"/>
    <property type="molecule type" value="Genomic_DNA"/>
</dbReference>
<dbReference type="Pfam" id="PF01569">
    <property type="entry name" value="PAP2"/>
    <property type="match status" value="1"/>
</dbReference>
<evidence type="ECO:0000256" key="1">
    <source>
        <dbReference type="SAM" id="MobiDB-lite"/>
    </source>
</evidence>
<feature type="transmembrane region" description="Helical" evidence="2">
    <location>
        <begin position="62"/>
        <end position="81"/>
    </location>
</feature>
<evidence type="ECO:0000313" key="4">
    <source>
        <dbReference type="EMBL" id="MFH5774450.1"/>
    </source>
</evidence>
<feature type="transmembrane region" description="Helical" evidence="2">
    <location>
        <begin position="93"/>
        <end position="111"/>
    </location>
</feature>
<reference evidence="4 5" key="1">
    <citation type="submission" date="2024-10" db="EMBL/GenBank/DDBJ databases">
        <title>Paracoccus drimophilus sp. nov., a novel bacterium from corn roots in Hunan.</title>
        <authorList>
            <person name="Li X."/>
        </authorList>
    </citation>
    <scope>NUCLEOTIDE SEQUENCE [LARGE SCALE GENOMIC DNA]</scope>
    <source>
        <strain evidence="4 5">NGMCC 1.201697</strain>
    </source>
</reference>
<feature type="transmembrane region" description="Helical" evidence="2">
    <location>
        <begin position="178"/>
        <end position="199"/>
    </location>
</feature>
<dbReference type="CDD" id="cd03396">
    <property type="entry name" value="PAP2_like_6"/>
    <property type="match status" value="1"/>
</dbReference>
<feature type="compositionally biased region" description="Polar residues" evidence="1">
    <location>
        <begin position="266"/>
        <end position="280"/>
    </location>
</feature>
<keyword evidence="2" id="KW-0812">Transmembrane</keyword>
<dbReference type="InterPro" id="IPR000326">
    <property type="entry name" value="PAP2/HPO"/>
</dbReference>
<sequence>MNDPLFSRLHVIALTSALAVACVFAAFPGLDLAISGLFTNGQGRFALAGSSLAIAVNDVLRIGLNAFFIAICVIVLIGRGLRLTARSGADNWRFLAGVFLMGPGLIVNGLLKSWVGRARPVQITEFGGEKLFTPMLQISDQCARNCSFSSGEVAMVSTFVFAMLVLAWPHLGRRGKPVAAVSGVLLICLSVLLRVGLGRHFMSDALSSVAISALVVLAAYRVFDLAQARMQLTPGALIDDCRTLIAIATGRAARAPSRTPILPEESSPQILSESATVEQH</sequence>
<evidence type="ECO:0000313" key="5">
    <source>
        <dbReference type="Proteomes" id="UP001609376"/>
    </source>
</evidence>
<proteinExistence type="predicted"/>
<organism evidence="4 5">
    <name type="scientific">Paracoccus broussonetiae subsp. drimophilus</name>
    <dbReference type="NCBI Taxonomy" id="3373869"/>
    <lineage>
        <taxon>Bacteria</taxon>
        <taxon>Pseudomonadati</taxon>
        <taxon>Pseudomonadota</taxon>
        <taxon>Alphaproteobacteria</taxon>
        <taxon>Rhodobacterales</taxon>
        <taxon>Paracoccaceae</taxon>
        <taxon>Paracoccus</taxon>
        <taxon>Paracoccus broussonetiae</taxon>
    </lineage>
</organism>
<dbReference type="RefSeq" id="WP_395133481.1">
    <property type="nucleotide sequence ID" value="NZ_JBIMPR010000006.1"/>
</dbReference>
<keyword evidence="2" id="KW-1133">Transmembrane helix</keyword>
<feature type="transmembrane region" description="Helical" evidence="2">
    <location>
        <begin position="153"/>
        <end position="171"/>
    </location>
</feature>
<feature type="transmembrane region" description="Helical" evidence="2">
    <location>
        <begin position="205"/>
        <end position="223"/>
    </location>
</feature>
<evidence type="ECO:0000259" key="3">
    <source>
        <dbReference type="Pfam" id="PF01569"/>
    </source>
</evidence>
<feature type="region of interest" description="Disordered" evidence="1">
    <location>
        <begin position="257"/>
        <end position="280"/>
    </location>
</feature>
<gene>
    <name evidence="4" type="ORF">ACHFJ0_09360</name>
</gene>
<name>A0ABW7LJS6_9RHOB</name>
<comment type="caution">
    <text evidence="4">The sequence shown here is derived from an EMBL/GenBank/DDBJ whole genome shotgun (WGS) entry which is preliminary data.</text>
</comment>
<evidence type="ECO:0000256" key="2">
    <source>
        <dbReference type="SAM" id="Phobius"/>
    </source>
</evidence>
<feature type="domain" description="Phosphatidic acid phosphatase type 2/haloperoxidase" evidence="3">
    <location>
        <begin position="99"/>
        <end position="224"/>
    </location>
</feature>
<keyword evidence="2" id="KW-0472">Membrane</keyword>
<keyword evidence="5" id="KW-1185">Reference proteome</keyword>
<dbReference type="SUPFAM" id="SSF48317">
    <property type="entry name" value="Acid phosphatase/Vanadium-dependent haloperoxidase"/>
    <property type="match status" value="1"/>
</dbReference>
<dbReference type="Gene3D" id="1.20.144.10">
    <property type="entry name" value="Phosphatidic acid phosphatase type 2/haloperoxidase"/>
    <property type="match status" value="1"/>
</dbReference>
<protein>
    <submittedName>
        <fullName evidence="4">Phosphatase PAP2 family protein</fullName>
    </submittedName>
</protein>
<dbReference type="InterPro" id="IPR036938">
    <property type="entry name" value="PAP2/HPO_sf"/>
</dbReference>
<accession>A0ABW7LJS6</accession>
<dbReference type="Proteomes" id="UP001609376">
    <property type="component" value="Unassembled WGS sequence"/>
</dbReference>